<accession>A0A8H5CY19</accession>
<dbReference type="SUPFAM" id="SSF52540">
    <property type="entry name" value="P-loop containing nucleoside triphosphate hydrolases"/>
    <property type="match status" value="1"/>
</dbReference>
<evidence type="ECO:0000256" key="1">
    <source>
        <dbReference type="ARBA" id="ARBA00022737"/>
    </source>
</evidence>
<dbReference type="Proteomes" id="UP000559027">
    <property type="component" value="Unassembled WGS sequence"/>
</dbReference>
<proteinExistence type="predicted"/>
<dbReference type="Pfam" id="PF24883">
    <property type="entry name" value="NPHP3_N"/>
    <property type="match status" value="1"/>
</dbReference>
<feature type="domain" description="Nephrocystin 3-like N-terminal" evidence="3">
    <location>
        <begin position="251"/>
        <end position="397"/>
    </location>
</feature>
<dbReference type="EMBL" id="JAACJO010000015">
    <property type="protein sequence ID" value="KAF5350072.1"/>
    <property type="molecule type" value="Genomic_DNA"/>
</dbReference>
<sequence>MKKFVEDFIPSKWRNRNKPLQRNGPRGHTDIRTHGTDESDGISRLPTDGHDGSSRTTDPSPLAIAIHEPSHTSPTPALNYQAPKSASHRVLPIFQSSSMSSSINSVQISVTRDRSSTPSVVLEPNNISQIFVDQEQTPSTGSAPRHSPMQLSLPTSILASQFHDDETTASQTGGKRVHGFFANAHYVNMYNPVMQDFSNQTANPFMENLAKHTMPGAAYDSSARFPPPRCHAGTRLETVEQARNFFNASGCKKRLLWIVGPAGVGKSAIMQTIAETSPNLGASFFFTANVHDDPSKLFVTLAYQISVHHSAYREILQAQLTLDPTLLEKATTVQFEALFINPFAISMIHGTSAPLLILVDGLDECAGSGAQRQILELVSGFTTRYPSVPLLWIIASRPEPHITLFFDRLMGAAVYDKLELSYDSTESRRDVERFLRDRLSKIRDEYPQGLSHLPQWPLESQVLPLLAAADGMFAYAEAVSCFIEDSNIADPVSQLETVLDIINHTSAAAIGGQSSPMAQLYALYDRILSRIPSHILPITKHILMGTGVTGCSNYWSTLGQACQRLGLTASKAYSALHHLHAVLVIPAPEASFGKYGCVKARHKSFVDFISSRFPDLIGENWDKLRFSCYLRILKDTRIGGAVLP</sequence>
<keyword evidence="1" id="KW-0677">Repeat</keyword>
<dbReference type="InterPro" id="IPR056884">
    <property type="entry name" value="NPHP3-like_N"/>
</dbReference>
<evidence type="ECO:0000313" key="5">
    <source>
        <dbReference type="Proteomes" id="UP000559027"/>
    </source>
</evidence>
<protein>
    <recommendedName>
        <fullName evidence="3">Nephrocystin 3-like N-terminal domain-containing protein</fullName>
    </recommendedName>
</protein>
<comment type="caution">
    <text evidence="4">The sequence shown here is derived from an EMBL/GenBank/DDBJ whole genome shotgun (WGS) entry which is preliminary data.</text>
</comment>
<evidence type="ECO:0000256" key="2">
    <source>
        <dbReference type="SAM" id="MobiDB-lite"/>
    </source>
</evidence>
<dbReference type="Gene3D" id="3.40.50.300">
    <property type="entry name" value="P-loop containing nucleotide triphosphate hydrolases"/>
    <property type="match status" value="1"/>
</dbReference>
<name>A0A8H5CY19_9AGAR</name>
<feature type="region of interest" description="Disordered" evidence="2">
    <location>
        <begin position="1"/>
        <end position="60"/>
    </location>
</feature>
<dbReference type="AlphaFoldDB" id="A0A8H5CY19"/>
<gene>
    <name evidence="4" type="ORF">D9756_009274</name>
</gene>
<dbReference type="InterPro" id="IPR027417">
    <property type="entry name" value="P-loop_NTPase"/>
</dbReference>
<dbReference type="PANTHER" id="PTHR10039">
    <property type="entry name" value="AMELOGENIN"/>
    <property type="match status" value="1"/>
</dbReference>
<feature type="compositionally biased region" description="Basic and acidic residues" evidence="2">
    <location>
        <begin position="27"/>
        <end position="37"/>
    </location>
</feature>
<reference evidence="4 5" key="1">
    <citation type="journal article" date="2020" name="ISME J.">
        <title>Uncovering the hidden diversity of litter-decomposition mechanisms in mushroom-forming fungi.</title>
        <authorList>
            <person name="Floudas D."/>
            <person name="Bentzer J."/>
            <person name="Ahren D."/>
            <person name="Johansson T."/>
            <person name="Persson P."/>
            <person name="Tunlid A."/>
        </authorList>
    </citation>
    <scope>NUCLEOTIDE SEQUENCE [LARGE SCALE GENOMIC DNA]</scope>
    <source>
        <strain evidence="4 5">CBS 146.42</strain>
    </source>
</reference>
<dbReference type="OrthoDB" id="5967843at2759"/>
<keyword evidence="5" id="KW-1185">Reference proteome</keyword>
<organism evidence="4 5">
    <name type="scientific">Leucocoprinus leucothites</name>
    <dbReference type="NCBI Taxonomy" id="201217"/>
    <lineage>
        <taxon>Eukaryota</taxon>
        <taxon>Fungi</taxon>
        <taxon>Dikarya</taxon>
        <taxon>Basidiomycota</taxon>
        <taxon>Agaricomycotina</taxon>
        <taxon>Agaricomycetes</taxon>
        <taxon>Agaricomycetidae</taxon>
        <taxon>Agaricales</taxon>
        <taxon>Agaricineae</taxon>
        <taxon>Agaricaceae</taxon>
        <taxon>Leucocoprinus</taxon>
    </lineage>
</organism>
<evidence type="ECO:0000313" key="4">
    <source>
        <dbReference type="EMBL" id="KAF5350072.1"/>
    </source>
</evidence>
<evidence type="ECO:0000259" key="3">
    <source>
        <dbReference type="Pfam" id="PF24883"/>
    </source>
</evidence>
<dbReference type="PANTHER" id="PTHR10039:SF14">
    <property type="entry name" value="NACHT DOMAIN-CONTAINING PROTEIN"/>
    <property type="match status" value="1"/>
</dbReference>